<feature type="compositionally biased region" description="Basic and acidic residues" evidence="1">
    <location>
        <begin position="422"/>
        <end position="441"/>
    </location>
</feature>
<dbReference type="Pfam" id="PF00078">
    <property type="entry name" value="RVT_1"/>
    <property type="match status" value="2"/>
</dbReference>
<feature type="compositionally biased region" description="Acidic residues" evidence="1">
    <location>
        <begin position="401"/>
        <end position="412"/>
    </location>
</feature>
<feature type="compositionally biased region" description="Polar residues" evidence="1">
    <location>
        <begin position="259"/>
        <end position="272"/>
    </location>
</feature>
<feature type="compositionally biased region" description="Basic and acidic residues" evidence="1">
    <location>
        <begin position="21"/>
        <end position="33"/>
    </location>
</feature>
<reference evidence="3" key="1">
    <citation type="submission" date="2019-09" db="EMBL/GenBank/DDBJ databases">
        <title>Draft genome information of white flower Hibiscus syriacus.</title>
        <authorList>
            <person name="Kim Y.-M."/>
        </authorList>
    </citation>
    <scope>NUCLEOTIDE SEQUENCE [LARGE SCALE GENOMIC DNA]</scope>
    <source>
        <strain evidence="3">YM2019G1</strain>
    </source>
</reference>
<feature type="compositionally biased region" description="Basic and acidic residues" evidence="1">
    <location>
        <begin position="1097"/>
        <end position="1107"/>
    </location>
</feature>
<feature type="region of interest" description="Disordered" evidence="1">
    <location>
        <begin position="1054"/>
        <end position="1123"/>
    </location>
</feature>
<feature type="compositionally biased region" description="Polar residues" evidence="1">
    <location>
        <begin position="652"/>
        <end position="669"/>
    </location>
</feature>
<name>A0A6A3A8G0_HIBSY</name>
<dbReference type="PROSITE" id="PS50878">
    <property type="entry name" value="RT_POL"/>
    <property type="match status" value="1"/>
</dbReference>
<keyword evidence="4" id="KW-1185">Reference proteome</keyword>
<dbReference type="Proteomes" id="UP000436088">
    <property type="component" value="Unassembled WGS sequence"/>
</dbReference>
<dbReference type="EMBL" id="VEPZ02001028">
    <property type="protein sequence ID" value="KAE8700684.1"/>
    <property type="molecule type" value="Genomic_DNA"/>
</dbReference>
<feature type="region of interest" description="Disordered" evidence="1">
    <location>
        <begin position="92"/>
        <end position="111"/>
    </location>
</feature>
<evidence type="ECO:0000313" key="4">
    <source>
        <dbReference type="Proteomes" id="UP000436088"/>
    </source>
</evidence>
<feature type="compositionally biased region" description="Basic and acidic residues" evidence="1">
    <location>
        <begin position="780"/>
        <end position="791"/>
    </location>
</feature>
<proteinExistence type="predicted"/>
<protein>
    <submittedName>
        <fullName evidence="3">Dentin sialophosphoprotein-related, putative isoform 5</fullName>
    </submittedName>
</protein>
<sequence length="2445" mass="273742">MKNQIKQLVAAEASPWKSHFKKEISSKKGRVETPRAAVGSPSKSGYKPGLISAAAAKGRHSSSPLPSPPERSGAAASPVAIGSATKILASSEDVIPPQVKSKENISSSSEKEILTRATSVVREMQERKGGPKPTELQSLLISLLKENPKGMSLKARARALEKAVGHTIPNSALKIEPILKKIATFHAPGRYFLKPGVGLESLKKALLESGSSPEYNPNETTAPEENQDQTSGPASLSVEKVSHDEMEKQTHLYPKLTEESNALEQIDIQQHSPDLGGERNVSENSEGPANSATDSGSDSDSDSSDSGSHSRSASPAASGSGSSESDASSNSKQGSDEDVDIMTSDDEKETKQDIPTCEPGLLSSPVQCQAELDRSLQNGMDENQDDGSDAINIEDNGSDAVDIEQDLPEDEQETGRATNTNKECDKHEEGTKPSSSDHDEFQEPQNFIGNLFDDTENMVTDSIRNEQSDYSVKSKGKCKRGSDSKHIYEKSERSKRLKSESMSQQPVSGSRDAEFFSSSRPIDEPYQSSNKGYMEYADSQKGYNQVFPRKYSTDFHQSGRKSSYPGVRTKAVNTAERPLKHTESSGPASKFTEKNVHGGYVIQKDDPSRDTQIEDGLVNEKSSLTNPKGGARGKDAGPSDFQHRKHGETVGKSKNSGQISGSYINSSPKDNSRVSEDKYLANGKSNVLQRELSQLELGEIREPLIEETPTQKQIESKASVKQSGGRPSTSENSNPDLSMGKPFGKANWDSGKSSSPNLSGLKRTPEHLVEVGSQFNRLADTGKTKKTDTDAKLGVGLEDYGESHKKAPASAPQQKESKRVPASQLMKESKISATNKILDTTDTRKDVVLKEGNVNGLKKRGCSDEDYLLYFKYEKDEPEHKGPVKDSSQTVPSNSNYFYARDEEYVNEFCEKYESYKDLDRVLQTYRNEFEKLGKDLEYSKCRDNEKYYKTLDQLMESYHQCGMVDIFSLCSMIIIKLLTDADVKLRSHYSNWCFVSCKNHSAFFYLENARSPFNHLSRSLYIGRWNRGSISRVYRRSRERKVWFNPSRENGTLQLTESNDHNRTRINPIMSNLPIPNTSERRPNGNQDEGGSSHNSEVDQSQHSRGIEGVVTSNKSGSVARNDNRRTRRLLIREALDVASLPTVYSSKFSLFLEEALATWEIKIISWNIRGIHKKEKSRAIANMVKQYKPGILLIQETKLENCSQALRRKIGGSLLNGWIFVPAVGSAGGLMVLWNEKDFEVTNKHLSGRFIAIFGKFKNSNDECVIINVYGPCIDSEKEDLFRELLNFVAAQTVSVCIGGDFNVYLDPAEKLGKSQNWFYIDILRNFLSQTNLIDLPIVGGRSLSDHNPVSLEEKTVDWGPKPFRFFNYLLEEEGFEELVKSSLGNLRGSRKRRGIFSFLQGTKRSIRSWSGRKFNGISGSIADLELKINDLEFKAQADDLSQQDWEQLLQFRSNLWKLYRIEESIWFQKSRVRWMKDGDRNTRFFHLSALNRSRRNEISSLKINGSEVSDPQLIKMHIADYFKESYSFKTTLEVEDLSMNFAKLSGVQSSNLEEQFSEQEIWQAIASSDSSKAPGPDGFTMGFFKKCWPSLKDHVMKFFQDFFFGRKWEHWVNHVFITLIPKKINLESVEDFRPISLVSSLYKILSKVLSKRLSCCVGDIISQSQFAFIPGRQLLDCSFIANEGIDYLRKHGLAMSEMGLGYRWSSWITQCLFTASISILVNGSPSEEFPMHKGLRQGCSLTPLLFNIVGEMLHLMLSKAFERGLFHGFVIGNSENSTRLSRLQFADDLIIFCQASINQIKNVKRVLGISSVNPNLLLFRGDSYWIAPSLRTKELIIGENRGSSISILVNGSPSEEFPMHKGLRQGCSLLLYCLTLLSHLQFADDLIIFCQASINQIKNAKRGLQGVVLKVDFRRAYDSVEWPILFRAMSEMGFGYRWSLWITQCLFTASISILVNGSPSEEFPMDKGLRQGCSLSPLLFNIVCEMLHLMLSKAVERGLFHGFVIGNSENSTRLSHLQFADDLIIFCQASINQIKNVKRVLRIFSIMAGLHLNLVKSKLFGINLEDQILSDWAEQVGCSVGSLPTEYLGLPLGAKKNSEALWDPVFKNFSAKLAGWKASYLSLAGRTVLLKSEDKRRIHWVNLNMVCRPLNCGGLAVLDLNLTNRALLGEYLRSNAKLQVGNGKSISFWNEWLALMTKLKDFKLSDLVKDFLFWSASGDGMFSVKSCRNSFGNVVGSCDLWLKGVWMGFAPPRVEAFLCFWDLSLVLPQDPLALLGSWGELRGKSTIWKFIPGVIFWSIWKARNAMVFEGSTLDSLSLIFTVRFRLSKWFLAKFPMVYIQEDLLIGNHSLADGFSLSKAKDCPVFRWIPPQVDFLKMNVDGAARLDGSGGVEWVQSPALAPDFYSPIVYQILTLLFGKVHSVRWIPRACNGEADNFAKKWIG</sequence>
<dbReference type="InterPro" id="IPR005135">
    <property type="entry name" value="Endo/exonuclease/phosphatase"/>
</dbReference>
<feature type="compositionally biased region" description="Basic and acidic residues" evidence="1">
    <location>
        <begin position="603"/>
        <end position="612"/>
    </location>
</feature>
<organism evidence="3 4">
    <name type="scientific">Hibiscus syriacus</name>
    <name type="common">Rose of Sharon</name>
    <dbReference type="NCBI Taxonomy" id="106335"/>
    <lineage>
        <taxon>Eukaryota</taxon>
        <taxon>Viridiplantae</taxon>
        <taxon>Streptophyta</taxon>
        <taxon>Embryophyta</taxon>
        <taxon>Tracheophyta</taxon>
        <taxon>Spermatophyta</taxon>
        <taxon>Magnoliopsida</taxon>
        <taxon>eudicotyledons</taxon>
        <taxon>Gunneridae</taxon>
        <taxon>Pentapetalae</taxon>
        <taxon>rosids</taxon>
        <taxon>malvids</taxon>
        <taxon>Malvales</taxon>
        <taxon>Malvaceae</taxon>
        <taxon>Malvoideae</taxon>
        <taxon>Hibiscus</taxon>
    </lineage>
</organism>
<comment type="caution">
    <text evidence="3">The sequence shown here is derived from an EMBL/GenBank/DDBJ whole genome shotgun (WGS) entry which is preliminary data.</text>
</comment>
<dbReference type="PANTHER" id="PTHR38372:SF2">
    <property type="entry name" value="DENTIN SIALOPHOSPHOPROTEIN-LIKE PROTEIN"/>
    <property type="match status" value="1"/>
</dbReference>
<dbReference type="PANTHER" id="PTHR38372">
    <property type="entry name" value="DENTIN SIALOPHOSPHOPROTEIN-LIKE PROTEIN"/>
    <property type="match status" value="1"/>
</dbReference>
<feature type="region of interest" description="Disordered" evidence="1">
    <location>
        <begin position="554"/>
        <end position="689"/>
    </location>
</feature>
<feature type="region of interest" description="Disordered" evidence="1">
    <location>
        <begin position="1"/>
        <end position="79"/>
    </location>
</feature>
<evidence type="ECO:0000313" key="3">
    <source>
        <dbReference type="EMBL" id="KAE8700684.1"/>
    </source>
</evidence>
<dbReference type="InterPro" id="IPR036691">
    <property type="entry name" value="Endo/exonu/phosph_ase_sf"/>
</dbReference>
<accession>A0A6A3A8G0</accession>
<dbReference type="InterPro" id="IPR043502">
    <property type="entry name" value="DNA/RNA_pol_sf"/>
</dbReference>
<dbReference type="Gene3D" id="3.60.10.10">
    <property type="entry name" value="Endonuclease/exonuclease/phosphatase"/>
    <property type="match status" value="1"/>
</dbReference>
<dbReference type="SUPFAM" id="SSF56219">
    <property type="entry name" value="DNase I-like"/>
    <property type="match status" value="1"/>
</dbReference>
<feature type="compositionally biased region" description="Basic and acidic residues" evidence="1">
    <location>
        <begin position="480"/>
        <end position="499"/>
    </location>
</feature>
<gene>
    <name evidence="3" type="ORF">F3Y22_tig00110556pilonHSYRG00571</name>
</gene>
<feature type="compositionally biased region" description="Polar residues" evidence="1">
    <location>
        <begin position="719"/>
        <end position="736"/>
    </location>
</feature>
<dbReference type="GO" id="GO:0003824">
    <property type="term" value="F:catalytic activity"/>
    <property type="evidence" value="ECO:0007669"/>
    <property type="project" value="InterPro"/>
</dbReference>
<dbReference type="SUPFAM" id="SSF56672">
    <property type="entry name" value="DNA/RNA polymerases"/>
    <property type="match status" value="2"/>
</dbReference>
<feature type="region of interest" description="Disordered" evidence="1">
    <location>
        <begin position="208"/>
        <end position="530"/>
    </location>
</feature>
<dbReference type="CDD" id="cd01650">
    <property type="entry name" value="RT_nLTR_like"/>
    <property type="match status" value="1"/>
</dbReference>
<evidence type="ECO:0000256" key="1">
    <source>
        <dbReference type="SAM" id="MobiDB-lite"/>
    </source>
</evidence>
<feature type="compositionally biased region" description="Polar residues" evidence="1">
    <location>
        <begin position="516"/>
        <end position="530"/>
    </location>
</feature>
<feature type="compositionally biased region" description="Acidic residues" evidence="1">
    <location>
        <begin position="336"/>
        <end position="347"/>
    </location>
</feature>
<feature type="compositionally biased region" description="Low complexity" evidence="1">
    <location>
        <begin position="304"/>
        <end position="331"/>
    </location>
</feature>
<feature type="compositionally biased region" description="Polar residues" evidence="1">
    <location>
        <begin position="1112"/>
        <end position="1122"/>
    </location>
</feature>
<feature type="domain" description="Reverse transcriptase" evidence="2">
    <location>
        <begin position="1604"/>
        <end position="2095"/>
    </location>
</feature>
<feature type="compositionally biased region" description="Polar residues" evidence="1">
    <location>
        <begin position="209"/>
        <end position="234"/>
    </location>
</feature>
<feature type="region of interest" description="Disordered" evidence="1">
    <location>
        <begin position="702"/>
        <end position="825"/>
    </location>
</feature>
<dbReference type="Pfam" id="PF03372">
    <property type="entry name" value="Exo_endo_phos"/>
    <property type="match status" value="1"/>
</dbReference>
<feature type="compositionally biased region" description="Basic and acidic residues" evidence="1">
    <location>
        <begin position="670"/>
        <end position="679"/>
    </location>
</feature>
<dbReference type="InterPro" id="IPR000477">
    <property type="entry name" value="RT_dom"/>
</dbReference>
<feature type="compositionally biased region" description="Basic and acidic residues" evidence="1">
    <location>
        <begin position="240"/>
        <end position="250"/>
    </location>
</feature>
<evidence type="ECO:0000259" key="2">
    <source>
        <dbReference type="PROSITE" id="PS50878"/>
    </source>
</evidence>
<feature type="compositionally biased region" description="Polar residues" evidence="1">
    <location>
        <begin position="1075"/>
        <end position="1096"/>
    </location>
</feature>